<dbReference type="Gene3D" id="1.10.10.10">
    <property type="entry name" value="Winged helix-like DNA-binding domain superfamily/Winged helix DNA-binding domain"/>
    <property type="match status" value="1"/>
</dbReference>
<dbReference type="Proteomes" id="UP000595437">
    <property type="component" value="Chromosome 18"/>
</dbReference>
<dbReference type="OrthoDB" id="10032414at2759"/>
<dbReference type="GO" id="GO:0008168">
    <property type="term" value="F:methyltransferase activity"/>
    <property type="evidence" value="ECO:0007669"/>
    <property type="project" value="UniProtKB-KW"/>
</dbReference>
<organism evidence="1 2">
    <name type="scientific">Caligus rogercresseyi</name>
    <name type="common">Sea louse</name>
    <dbReference type="NCBI Taxonomy" id="217165"/>
    <lineage>
        <taxon>Eukaryota</taxon>
        <taxon>Metazoa</taxon>
        <taxon>Ecdysozoa</taxon>
        <taxon>Arthropoda</taxon>
        <taxon>Crustacea</taxon>
        <taxon>Multicrustacea</taxon>
        <taxon>Hexanauplia</taxon>
        <taxon>Copepoda</taxon>
        <taxon>Siphonostomatoida</taxon>
        <taxon>Caligidae</taxon>
        <taxon>Caligus</taxon>
    </lineage>
</organism>
<dbReference type="InterPro" id="IPR036388">
    <property type="entry name" value="WH-like_DNA-bd_sf"/>
</dbReference>
<gene>
    <name evidence="1" type="ORF">FKW44_023666</name>
</gene>
<feature type="non-terminal residue" evidence="1">
    <location>
        <position position="1"/>
    </location>
</feature>
<feature type="non-terminal residue" evidence="1">
    <location>
        <position position="54"/>
    </location>
</feature>
<proteinExistence type="predicted"/>
<name>A0A7T8GPM2_CALRO</name>
<protein>
    <submittedName>
        <fullName evidence="1">Histone-lysine N-methyltransferase SETMAR</fullName>
    </submittedName>
</protein>
<keyword evidence="2" id="KW-1185">Reference proteome</keyword>
<dbReference type="AlphaFoldDB" id="A0A7T8GPM2"/>
<evidence type="ECO:0000313" key="2">
    <source>
        <dbReference type="Proteomes" id="UP000595437"/>
    </source>
</evidence>
<sequence>PIVETIDETMEIDESDQHLSTVSIAQELNIAQKTVRNHLHKAGYKRSSMYGCQM</sequence>
<dbReference type="GO" id="GO:0032259">
    <property type="term" value="P:methylation"/>
    <property type="evidence" value="ECO:0007669"/>
    <property type="project" value="UniProtKB-KW"/>
</dbReference>
<reference evidence="2" key="1">
    <citation type="submission" date="2021-01" db="EMBL/GenBank/DDBJ databases">
        <title>Caligus Genome Assembly.</title>
        <authorList>
            <person name="Gallardo-Escarate C."/>
        </authorList>
    </citation>
    <scope>NUCLEOTIDE SEQUENCE [LARGE SCALE GENOMIC DNA]</scope>
</reference>
<accession>A0A7T8GPM2</accession>
<keyword evidence="1" id="KW-0489">Methyltransferase</keyword>
<dbReference type="EMBL" id="CP045907">
    <property type="protein sequence ID" value="QQP35437.1"/>
    <property type="molecule type" value="Genomic_DNA"/>
</dbReference>
<evidence type="ECO:0000313" key="1">
    <source>
        <dbReference type="EMBL" id="QQP35437.1"/>
    </source>
</evidence>
<keyword evidence="1" id="KW-0808">Transferase</keyword>